<dbReference type="InterPro" id="IPR035906">
    <property type="entry name" value="MetI-like_sf"/>
</dbReference>
<comment type="function">
    <text evidence="9">Required for the activity of the bacterial periplasmic transport system of putrescine and spermidine.</text>
</comment>
<comment type="subcellular location">
    <subcellularLocation>
        <location evidence="1">Cell inner membrane</location>
        <topology evidence="1">Multi-pass membrane protein</topology>
    </subcellularLocation>
    <subcellularLocation>
        <location evidence="11">Cell membrane</location>
        <topology evidence="11">Multi-pass membrane protein</topology>
    </subcellularLocation>
</comment>
<evidence type="ECO:0000256" key="2">
    <source>
        <dbReference type="ARBA" id="ARBA00007069"/>
    </source>
</evidence>
<evidence type="ECO:0000259" key="12">
    <source>
        <dbReference type="PROSITE" id="PS50928"/>
    </source>
</evidence>
<keyword evidence="3 11" id="KW-0813">Transport</keyword>
<evidence type="ECO:0000256" key="5">
    <source>
        <dbReference type="ARBA" id="ARBA00022519"/>
    </source>
</evidence>
<dbReference type="AlphaFoldDB" id="A0A5J6MT02"/>
<keyword evidence="4" id="KW-1003">Cell membrane</keyword>
<comment type="similarity">
    <text evidence="2">Belongs to the binding-protein-dependent transport system permease family. CysTW subfamily.</text>
</comment>
<dbReference type="CDD" id="cd06261">
    <property type="entry name" value="TM_PBP2"/>
    <property type="match status" value="1"/>
</dbReference>
<evidence type="ECO:0000256" key="4">
    <source>
        <dbReference type="ARBA" id="ARBA00022475"/>
    </source>
</evidence>
<dbReference type="Proteomes" id="UP000326202">
    <property type="component" value="Chromosome"/>
</dbReference>
<feature type="transmembrane region" description="Helical" evidence="11">
    <location>
        <begin position="87"/>
        <end position="106"/>
    </location>
</feature>
<protein>
    <recommendedName>
        <fullName evidence="10">Spermidine/putrescine transport system permease protein PotC</fullName>
    </recommendedName>
</protein>
<dbReference type="InterPro" id="IPR000515">
    <property type="entry name" value="MetI-like"/>
</dbReference>
<feature type="transmembrane region" description="Helical" evidence="11">
    <location>
        <begin position="202"/>
        <end position="223"/>
    </location>
</feature>
<dbReference type="SUPFAM" id="SSF161098">
    <property type="entry name" value="MetI-like"/>
    <property type="match status" value="1"/>
</dbReference>
<dbReference type="EMBL" id="CP042906">
    <property type="protein sequence ID" value="QEX19835.1"/>
    <property type="molecule type" value="Genomic_DNA"/>
</dbReference>
<keyword evidence="5" id="KW-0997">Cell inner membrane</keyword>
<feature type="transmembrane region" description="Helical" evidence="11">
    <location>
        <begin position="118"/>
        <end position="142"/>
    </location>
</feature>
<dbReference type="GO" id="GO:0005886">
    <property type="term" value="C:plasma membrane"/>
    <property type="evidence" value="ECO:0007669"/>
    <property type="project" value="UniProtKB-SubCell"/>
</dbReference>
<organism evidence="13 14">
    <name type="scientific">Hypericibacter terrae</name>
    <dbReference type="NCBI Taxonomy" id="2602015"/>
    <lineage>
        <taxon>Bacteria</taxon>
        <taxon>Pseudomonadati</taxon>
        <taxon>Pseudomonadota</taxon>
        <taxon>Alphaproteobacteria</taxon>
        <taxon>Rhodospirillales</taxon>
        <taxon>Dongiaceae</taxon>
        <taxon>Hypericibacter</taxon>
    </lineage>
</organism>
<feature type="transmembrane region" description="Helical" evidence="11">
    <location>
        <begin position="154"/>
        <end position="173"/>
    </location>
</feature>
<accession>A0A5J6MT02</accession>
<name>A0A5J6MT02_9PROT</name>
<evidence type="ECO:0000256" key="6">
    <source>
        <dbReference type="ARBA" id="ARBA00022692"/>
    </source>
</evidence>
<keyword evidence="8 11" id="KW-0472">Membrane</keyword>
<dbReference type="RefSeq" id="WP_225308449.1">
    <property type="nucleotide sequence ID" value="NZ_CP042906.1"/>
</dbReference>
<feature type="transmembrane region" description="Helical" evidence="11">
    <location>
        <begin position="27"/>
        <end position="51"/>
    </location>
</feature>
<proteinExistence type="inferred from homology"/>
<evidence type="ECO:0000256" key="1">
    <source>
        <dbReference type="ARBA" id="ARBA00004429"/>
    </source>
</evidence>
<keyword evidence="6 11" id="KW-0812">Transmembrane</keyword>
<dbReference type="Gene3D" id="1.10.3720.10">
    <property type="entry name" value="MetI-like"/>
    <property type="match status" value="1"/>
</dbReference>
<evidence type="ECO:0000313" key="14">
    <source>
        <dbReference type="Proteomes" id="UP000326202"/>
    </source>
</evidence>
<reference evidence="13 14" key="1">
    <citation type="submission" date="2019-08" db="EMBL/GenBank/DDBJ databases">
        <title>Hyperibacter terrae gen. nov., sp. nov. and Hyperibacter viscosus sp. nov., two new members in the family Rhodospirillaceae isolated from the rhizosphere of Hypericum perforatum.</title>
        <authorList>
            <person name="Noviana Z."/>
        </authorList>
    </citation>
    <scope>NUCLEOTIDE SEQUENCE [LARGE SCALE GENOMIC DNA]</scope>
    <source>
        <strain evidence="13 14">R5913</strain>
    </source>
</reference>
<keyword evidence="7 11" id="KW-1133">Transmembrane helix</keyword>
<gene>
    <name evidence="13" type="ORF">FRZ44_51500</name>
</gene>
<evidence type="ECO:0000256" key="9">
    <source>
        <dbReference type="ARBA" id="ARBA00037216"/>
    </source>
</evidence>
<dbReference type="PROSITE" id="PS50928">
    <property type="entry name" value="ABC_TM1"/>
    <property type="match status" value="1"/>
</dbReference>
<feature type="transmembrane region" description="Helical" evidence="11">
    <location>
        <begin position="258"/>
        <end position="278"/>
    </location>
</feature>
<evidence type="ECO:0000256" key="3">
    <source>
        <dbReference type="ARBA" id="ARBA00022448"/>
    </source>
</evidence>
<dbReference type="PANTHER" id="PTHR43848">
    <property type="entry name" value="PUTRESCINE TRANSPORT SYSTEM PERMEASE PROTEIN POTI"/>
    <property type="match status" value="1"/>
</dbReference>
<dbReference type="KEGG" id="htq:FRZ44_51500"/>
<dbReference type="InterPro" id="IPR051789">
    <property type="entry name" value="Bact_Polyamine_Transport"/>
</dbReference>
<sequence>MADVTAPAPFVATRRQRRMLDMTYQPGFRAIAYFCLFMLYAPILVLVVYSFNANRSVTIWTGFSIDWFIKVVNNDQIKNAALTSFKIAVVATIGATIAATAAALATTRTTPYRGLASVYVVINLPLMVPEIVTAVATLSFFAMGRTLLGIDLGLANLMLAHMVFCIPFAYLPIRARLEDMDRTLEQAAADLYASPWHAFRRVTLPLLTPGIIAGAMLAFITSIDDVTITTLVAGPGQTTLPIYIFGQIRRGITPETNAVSTIMLVVSVLLVSLFFFLAQRRKK</sequence>
<keyword evidence="14" id="KW-1185">Reference proteome</keyword>
<feature type="domain" description="ABC transmembrane type-1" evidence="12">
    <location>
        <begin position="81"/>
        <end position="275"/>
    </location>
</feature>
<dbReference type="PANTHER" id="PTHR43848:SF5">
    <property type="entry name" value="SPERMIDINE_PUTRESCINE TRANSPORT SYSTEM PERMEASE PROTEIN POTC"/>
    <property type="match status" value="1"/>
</dbReference>
<evidence type="ECO:0000313" key="13">
    <source>
        <dbReference type="EMBL" id="QEX19835.1"/>
    </source>
</evidence>
<dbReference type="GO" id="GO:0055085">
    <property type="term" value="P:transmembrane transport"/>
    <property type="evidence" value="ECO:0007669"/>
    <property type="project" value="InterPro"/>
</dbReference>
<evidence type="ECO:0000256" key="10">
    <source>
        <dbReference type="ARBA" id="ARBA00039580"/>
    </source>
</evidence>
<dbReference type="Pfam" id="PF00528">
    <property type="entry name" value="BPD_transp_1"/>
    <property type="match status" value="1"/>
</dbReference>
<evidence type="ECO:0000256" key="7">
    <source>
        <dbReference type="ARBA" id="ARBA00022989"/>
    </source>
</evidence>
<evidence type="ECO:0000256" key="11">
    <source>
        <dbReference type="RuleBase" id="RU363032"/>
    </source>
</evidence>
<evidence type="ECO:0000256" key="8">
    <source>
        <dbReference type="ARBA" id="ARBA00023136"/>
    </source>
</evidence>